<accession>A0A077WYQ7</accession>
<dbReference type="InterPro" id="IPR017884">
    <property type="entry name" value="SANT_dom"/>
</dbReference>
<dbReference type="FunFam" id="1.10.10.60:FF:000014">
    <property type="entry name" value="SWI/SNF complex subunit SMARCC2 isoform C"/>
    <property type="match status" value="1"/>
</dbReference>
<feature type="domain" description="ZZ-type" evidence="12">
    <location>
        <begin position="551"/>
        <end position="605"/>
    </location>
</feature>
<dbReference type="GO" id="GO:0008270">
    <property type="term" value="F:zinc ion binding"/>
    <property type="evidence" value="ECO:0007669"/>
    <property type="project" value="UniProtKB-KW"/>
</dbReference>
<dbReference type="InterPro" id="IPR007526">
    <property type="entry name" value="SWIRM"/>
</dbReference>
<evidence type="ECO:0000256" key="9">
    <source>
        <dbReference type="SAM" id="Coils"/>
    </source>
</evidence>
<evidence type="ECO:0000259" key="11">
    <source>
        <dbReference type="PROSITE" id="PS50090"/>
    </source>
</evidence>
<keyword evidence="7" id="KW-0539">Nucleus</keyword>
<dbReference type="SMART" id="SM00717">
    <property type="entry name" value="SANT"/>
    <property type="match status" value="1"/>
</dbReference>
<dbReference type="Gene3D" id="1.10.10.10">
    <property type="entry name" value="Winged helix-like DNA-binding domain superfamily/Winged helix DNA-binding domain"/>
    <property type="match status" value="1"/>
</dbReference>
<dbReference type="PROSITE" id="PS50934">
    <property type="entry name" value="SWIRM"/>
    <property type="match status" value="1"/>
</dbReference>
<dbReference type="PROSITE" id="PS50135">
    <property type="entry name" value="ZF_ZZ_2"/>
    <property type="match status" value="1"/>
</dbReference>
<feature type="domain" description="Chromo" evidence="15">
    <location>
        <begin position="1"/>
        <end position="278"/>
    </location>
</feature>
<feature type="region of interest" description="Disordered" evidence="10">
    <location>
        <begin position="329"/>
        <end position="350"/>
    </location>
</feature>
<organism evidence="16">
    <name type="scientific">Lichtheimia ramosa</name>
    <dbReference type="NCBI Taxonomy" id="688394"/>
    <lineage>
        <taxon>Eukaryota</taxon>
        <taxon>Fungi</taxon>
        <taxon>Fungi incertae sedis</taxon>
        <taxon>Mucoromycota</taxon>
        <taxon>Mucoromycotina</taxon>
        <taxon>Mucoromycetes</taxon>
        <taxon>Mucorales</taxon>
        <taxon>Lichtheimiaceae</taxon>
        <taxon>Lichtheimia</taxon>
    </lineage>
</organism>
<evidence type="ECO:0000256" key="1">
    <source>
        <dbReference type="ARBA" id="ARBA00022723"/>
    </source>
</evidence>
<feature type="compositionally biased region" description="Acidic residues" evidence="10">
    <location>
        <begin position="260"/>
        <end position="277"/>
    </location>
</feature>
<keyword evidence="9" id="KW-0175">Coiled coil</keyword>
<evidence type="ECO:0000256" key="2">
    <source>
        <dbReference type="ARBA" id="ARBA00022771"/>
    </source>
</evidence>
<evidence type="ECO:0000313" key="16">
    <source>
        <dbReference type="EMBL" id="CDS12163.1"/>
    </source>
</evidence>
<evidence type="ECO:0000259" key="14">
    <source>
        <dbReference type="PROSITE" id="PS51293"/>
    </source>
</evidence>
<dbReference type="PROSITE" id="PS52032">
    <property type="entry name" value="MARR_BRCT_CHROMO"/>
    <property type="match status" value="1"/>
</dbReference>
<evidence type="ECO:0000256" key="5">
    <source>
        <dbReference type="ARBA" id="ARBA00023125"/>
    </source>
</evidence>
<dbReference type="InterPro" id="IPR049898">
    <property type="entry name" value="MARR_BRCT_CHROMO"/>
</dbReference>
<dbReference type="PROSITE" id="PS50090">
    <property type="entry name" value="MYB_LIKE"/>
    <property type="match status" value="1"/>
</dbReference>
<feature type="domain" description="SANT" evidence="14">
    <location>
        <begin position="608"/>
        <end position="659"/>
    </location>
</feature>
<dbReference type="Pfam" id="PF16495">
    <property type="entry name" value="SWIRM-assoc_1"/>
    <property type="match status" value="1"/>
</dbReference>
<reference evidence="16" key="1">
    <citation type="journal article" date="2014" name="Genome Announc.">
        <title>De novo whole-genome sequence and genome annotation of Lichtheimia ramosa.</title>
        <authorList>
            <person name="Linde J."/>
            <person name="Schwartze V."/>
            <person name="Binder U."/>
            <person name="Lass-Florl C."/>
            <person name="Voigt K."/>
            <person name="Horn F."/>
        </authorList>
    </citation>
    <scope>NUCLEOTIDE SEQUENCE</scope>
    <source>
        <strain evidence="16">JMRC FSU:6197</strain>
    </source>
</reference>
<evidence type="ECO:0000259" key="15">
    <source>
        <dbReference type="PROSITE" id="PS52032"/>
    </source>
</evidence>
<dbReference type="AlphaFoldDB" id="A0A077WYQ7"/>
<dbReference type="InterPro" id="IPR000433">
    <property type="entry name" value="Znf_ZZ"/>
</dbReference>
<keyword evidence="3" id="KW-0862">Zinc</keyword>
<evidence type="ECO:0000259" key="12">
    <source>
        <dbReference type="PROSITE" id="PS50135"/>
    </source>
</evidence>
<dbReference type="SUPFAM" id="SSF46689">
    <property type="entry name" value="Homeodomain-like"/>
    <property type="match status" value="2"/>
</dbReference>
<dbReference type="Pfam" id="PF00249">
    <property type="entry name" value="Myb_DNA-binding"/>
    <property type="match status" value="1"/>
</dbReference>
<feature type="compositionally biased region" description="Polar residues" evidence="10">
    <location>
        <begin position="279"/>
        <end position="295"/>
    </location>
</feature>
<keyword evidence="4" id="KW-0805">Transcription regulation</keyword>
<dbReference type="SMART" id="SM00291">
    <property type="entry name" value="ZnF_ZZ"/>
    <property type="match status" value="1"/>
</dbReference>
<evidence type="ECO:0000256" key="7">
    <source>
        <dbReference type="ARBA" id="ARBA00023242"/>
    </source>
</evidence>
<feature type="coiled-coil region" evidence="9">
    <location>
        <begin position="774"/>
        <end position="815"/>
    </location>
</feature>
<dbReference type="EMBL" id="LK023357">
    <property type="protein sequence ID" value="CDS12163.1"/>
    <property type="molecule type" value="Genomic_DNA"/>
</dbReference>
<evidence type="ECO:0000256" key="3">
    <source>
        <dbReference type="ARBA" id="ARBA00022833"/>
    </source>
</evidence>
<dbReference type="Pfam" id="PF00569">
    <property type="entry name" value="ZZ"/>
    <property type="match status" value="1"/>
</dbReference>
<protein>
    <submittedName>
        <fullName evidence="16">Uncharacterized protein</fullName>
    </submittedName>
</protein>
<dbReference type="SUPFAM" id="SSF57850">
    <property type="entry name" value="RING/U-box"/>
    <property type="match status" value="1"/>
</dbReference>
<evidence type="ECO:0000256" key="8">
    <source>
        <dbReference type="PROSITE-ProRule" id="PRU00228"/>
    </source>
</evidence>
<feature type="compositionally biased region" description="Low complexity" evidence="10">
    <location>
        <begin position="817"/>
        <end position="839"/>
    </location>
</feature>
<feature type="domain" description="Myb-like" evidence="11">
    <location>
        <begin position="605"/>
        <end position="655"/>
    </location>
</feature>
<dbReference type="GO" id="GO:0006355">
    <property type="term" value="P:regulation of DNA-templated transcription"/>
    <property type="evidence" value="ECO:0007669"/>
    <property type="project" value="UniProtKB-ARBA"/>
</dbReference>
<feature type="domain" description="SWIRM" evidence="13">
    <location>
        <begin position="391"/>
        <end position="490"/>
    </location>
</feature>
<dbReference type="GO" id="GO:0003677">
    <property type="term" value="F:DNA binding"/>
    <property type="evidence" value="ECO:0007669"/>
    <property type="project" value="UniProtKB-KW"/>
</dbReference>
<evidence type="ECO:0000256" key="6">
    <source>
        <dbReference type="ARBA" id="ARBA00023163"/>
    </source>
</evidence>
<evidence type="ECO:0000259" key="13">
    <source>
        <dbReference type="PROSITE" id="PS50934"/>
    </source>
</evidence>
<dbReference type="InterPro" id="IPR001005">
    <property type="entry name" value="SANT/Myb"/>
</dbReference>
<dbReference type="PANTHER" id="PTHR12802:SF41">
    <property type="entry name" value="BRAHMA ASSOCIATED PROTEIN 155 KDA"/>
    <property type="match status" value="1"/>
</dbReference>
<dbReference type="PANTHER" id="PTHR12802">
    <property type="entry name" value="SWI/SNF COMPLEX-RELATED"/>
    <property type="match status" value="1"/>
</dbReference>
<dbReference type="Pfam" id="PF16496">
    <property type="entry name" value="SWIRM-assoc_2"/>
    <property type="match status" value="1"/>
</dbReference>
<name>A0A077WYQ7_9FUNG</name>
<dbReference type="FunFam" id="1.10.10.10:FF:000020">
    <property type="entry name" value="SWI/SNF complex subunit SMARCC2 isoform c"/>
    <property type="match status" value="1"/>
</dbReference>
<dbReference type="OrthoDB" id="118550at2759"/>
<proteinExistence type="predicted"/>
<keyword evidence="6" id="KW-0804">Transcription</keyword>
<dbReference type="InterPro" id="IPR032450">
    <property type="entry name" value="SMARCC_N"/>
</dbReference>
<dbReference type="CDD" id="cd00167">
    <property type="entry name" value="SANT"/>
    <property type="match status" value="1"/>
</dbReference>
<sequence length="846" mass="96915">MATRNPKGAPIDPEFYEQPSTIACFEDIRQSLVEELQQNDIEARDLSFLTCQLQQFQQDHLGFNTKIANAPPRIPAKLFKLEPNVRETTDSPLYTILLAAYTHRANHQWRKWDFAPSKKTKNIDLIQSIRDMLVQAGWIQVPKVAFSNTVPEAARKSLMSMIKKMQLYHCEEEQEATHVLHGPLHQYEPGEEEWFRTLEKRDHNVLVHWWYYPDSYDSWLPQTDQFADPEEPPVHQGAWHIATRWLQDSVLFNELMNEEDYEELDEDEEEEEEEDDAAASTTARQTPASEDNNPPISVKIEQPAQVPAPSLPVLNPGHQPIVRIRDIEKERPQLGSRQRKNEFEPYSNGDITNISRYTASYIEFPPKEPAAKRQKADDPDLDTVTAMPYDYSTLSMPEWFDEKTVHQIEKVSFPEYFSSQGKKADKLAQDYIKYRNYMIDSYRKNPGYHLTISACKAGLGIDLVAVVRIHSFLEQAGIINQQVDPRRRTFDPIVDSEPDAQITEKGSQRDFDAAVPDIDFMRKLIYEEKTNSTSESQWDVEIYDDENPDHKTVFQCSTCKQDCSDVRYQSYKYKNYQLCTDCFLEGKFTANTWKGEFVRMEKPEPEESKEDDWTEEETLRLLDGIEQYDEDWLAISEHVGSRTKEQCITQFLQLPITDDFLSTKLSDKELEELPFGDQPNPVMTLIAYLSGHINPGVGSAAAKRAIKELIGENTEKDTPSDAMDIDDESAFTKEQIRKAAIGALESAVEEAKRLASYESEEIQNWTRLVTKTAVDKLMIKVQQYDEQETFLENELKELGKQSSALANSLEALTKQYPASTSSSAAATPSAITPSTSTPSNKQSSFS</sequence>
<dbReference type="InterPro" id="IPR009057">
    <property type="entry name" value="Homeodomain-like_sf"/>
</dbReference>
<keyword evidence="2 8" id="KW-0863">Zinc-finger</keyword>
<keyword evidence="1" id="KW-0479">Metal-binding</keyword>
<dbReference type="Pfam" id="PF04433">
    <property type="entry name" value="SWIRM"/>
    <property type="match status" value="1"/>
</dbReference>
<feature type="region of interest" description="Disordered" evidence="10">
    <location>
        <begin position="260"/>
        <end position="297"/>
    </location>
</feature>
<gene>
    <name evidence="16" type="ORF">LRAMOSA04358</name>
</gene>
<evidence type="ECO:0000256" key="4">
    <source>
        <dbReference type="ARBA" id="ARBA00023015"/>
    </source>
</evidence>
<evidence type="ECO:0000256" key="10">
    <source>
        <dbReference type="SAM" id="MobiDB-lite"/>
    </source>
</evidence>
<dbReference type="InterPro" id="IPR032451">
    <property type="entry name" value="SMARCC_C"/>
</dbReference>
<keyword evidence="5" id="KW-0238">DNA-binding</keyword>
<dbReference type="InterPro" id="IPR036388">
    <property type="entry name" value="WH-like_DNA-bd_sf"/>
</dbReference>
<dbReference type="PROSITE" id="PS51293">
    <property type="entry name" value="SANT"/>
    <property type="match status" value="1"/>
</dbReference>
<dbReference type="Gene3D" id="1.10.10.60">
    <property type="entry name" value="Homeodomain-like"/>
    <property type="match status" value="1"/>
</dbReference>
<feature type="region of interest" description="Disordered" evidence="10">
    <location>
        <begin position="816"/>
        <end position="846"/>
    </location>
</feature>